<dbReference type="Pfam" id="PF04607">
    <property type="entry name" value="RelA_SpoT"/>
    <property type="match status" value="1"/>
</dbReference>
<dbReference type="CDD" id="cd05399">
    <property type="entry name" value="NT_Rel-Spo_like"/>
    <property type="match status" value="1"/>
</dbReference>
<proteinExistence type="predicted"/>
<dbReference type="Proteomes" id="UP000243937">
    <property type="component" value="Chromosome"/>
</dbReference>
<dbReference type="SUPFAM" id="SSF81301">
    <property type="entry name" value="Nucleotidyltransferase"/>
    <property type="match status" value="1"/>
</dbReference>
<dbReference type="InterPro" id="IPR007685">
    <property type="entry name" value="RelA_SpoT"/>
</dbReference>
<dbReference type="OrthoDB" id="9801824at2"/>
<name>A0A1Y0D8B7_9GAMM</name>
<accession>A0A1Y0D8B7</accession>
<keyword evidence="1" id="KW-0175">Coiled coil</keyword>
<dbReference type="KEGG" id="opf:CBP31_15065"/>
<dbReference type="InterPro" id="IPR043519">
    <property type="entry name" value="NT_sf"/>
</dbReference>
<sequence>MKLKLEGFLLKNRISQENWDKADISFDELLKIEADYRNQVAHLNESAEFLAKVLQKCKQVHSVRWRVKDPEHVLEKIVRKKALGSIKYKDVSVDNYANLITDLVGVRVLHLFKHEWLDIHDYINKSWIPVEEVIAYIREGDEGVVVESYNENECKVQIHPAGYRSIHYIISMQPTLIKILSEIQVRTIFEEGWSEIDHKIRYPNFTDNKLVSYFLTIFNRMSGSADEMGTFVNDLASDIKWKELQLDLKQKEQETHLQKIEALAQELTKERSASKSKDSNLEKLKAEIINLRKNSIKVSDVGLSESTLKDMARLTSLSRDALKYSDISSLNKSQMDAIRLSDINKFSSTYDEILKGAKNLKNISKLNDIYNDDILKNLKLIKNKNGDDK</sequence>
<dbReference type="GO" id="GO:0015969">
    <property type="term" value="P:guanosine tetraphosphate metabolic process"/>
    <property type="evidence" value="ECO:0007669"/>
    <property type="project" value="InterPro"/>
</dbReference>
<dbReference type="PANTHER" id="PTHR41773">
    <property type="entry name" value="GTP PYROPHOSPHATASE-RELATED"/>
    <property type="match status" value="1"/>
</dbReference>
<keyword evidence="4" id="KW-1185">Reference proteome</keyword>
<dbReference type="Gene3D" id="3.30.460.10">
    <property type="entry name" value="Beta Polymerase, domain 2"/>
    <property type="match status" value="1"/>
</dbReference>
<reference evidence="3 4" key="1">
    <citation type="journal article" date="2014" name="Int. J. Syst. Evol. Microbiol.">
        <title>Oceanisphaera profunda sp. nov., a marine bacterium isolated from deep-sea sediment, and emended description of the genus Oceanisphaera.</title>
        <authorList>
            <person name="Xu Z."/>
            <person name="Zhang X.Y."/>
            <person name="Su H.N."/>
            <person name="Yu Z.C."/>
            <person name="Liu C."/>
            <person name="Li H."/>
            <person name="Chen X.L."/>
            <person name="Song X.Y."/>
            <person name="Xie B.B."/>
            <person name="Qin Q.L."/>
            <person name="Zhou B.C."/>
            <person name="Shi M."/>
            <person name="Huang Y."/>
            <person name="Zhang Y.Z."/>
        </authorList>
    </citation>
    <scope>NUCLEOTIDE SEQUENCE [LARGE SCALE GENOMIC DNA]</scope>
    <source>
        <strain evidence="3 4">SM1222</strain>
    </source>
</reference>
<evidence type="ECO:0000313" key="3">
    <source>
        <dbReference type="EMBL" id="ART83792.1"/>
    </source>
</evidence>
<feature type="coiled-coil region" evidence="1">
    <location>
        <begin position="246"/>
        <end position="294"/>
    </location>
</feature>
<evidence type="ECO:0000256" key="1">
    <source>
        <dbReference type="SAM" id="Coils"/>
    </source>
</evidence>
<dbReference type="PANTHER" id="PTHR41773:SF1">
    <property type="entry name" value="RELA_SPOT DOMAIN-CONTAINING PROTEIN"/>
    <property type="match status" value="1"/>
</dbReference>
<dbReference type="EMBL" id="CP021377">
    <property type="protein sequence ID" value="ART83792.1"/>
    <property type="molecule type" value="Genomic_DNA"/>
</dbReference>
<protein>
    <recommendedName>
        <fullName evidence="2">RelA/SpoT domain-containing protein</fullName>
    </recommendedName>
</protein>
<dbReference type="SMART" id="SM00954">
    <property type="entry name" value="RelA_SpoT"/>
    <property type="match status" value="1"/>
</dbReference>
<feature type="domain" description="RelA/SpoT" evidence="2">
    <location>
        <begin position="65"/>
        <end position="208"/>
    </location>
</feature>
<evidence type="ECO:0000313" key="4">
    <source>
        <dbReference type="Proteomes" id="UP000243937"/>
    </source>
</evidence>
<dbReference type="AlphaFoldDB" id="A0A1Y0D8B7"/>
<organism evidence="3 4">
    <name type="scientific">Oceanisphaera profunda</name>
    <dbReference type="NCBI Taxonomy" id="1416627"/>
    <lineage>
        <taxon>Bacteria</taxon>
        <taxon>Pseudomonadati</taxon>
        <taxon>Pseudomonadota</taxon>
        <taxon>Gammaproteobacteria</taxon>
        <taxon>Aeromonadales</taxon>
        <taxon>Aeromonadaceae</taxon>
        <taxon>Oceanisphaera</taxon>
    </lineage>
</organism>
<gene>
    <name evidence="3" type="ORF">CBP31_15065</name>
</gene>
<evidence type="ECO:0000259" key="2">
    <source>
        <dbReference type="SMART" id="SM00954"/>
    </source>
</evidence>